<dbReference type="InterPro" id="IPR000524">
    <property type="entry name" value="Tscrpt_reg_HTH_GntR"/>
</dbReference>
<gene>
    <name evidence="5" type="ORF">ABH943_001057</name>
</gene>
<evidence type="ECO:0000256" key="3">
    <source>
        <dbReference type="ARBA" id="ARBA00023163"/>
    </source>
</evidence>
<keyword evidence="6" id="KW-1185">Reference proteome</keyword>
<evidence type="ECO:0000259" key="4">
    <source>
        <dbReference type="PROSITE" id="PS50949"/>
    </source>
</evidence>
<dbReference type="CDD" id="cd07377">
    <property type="entry name" value="WHTH_GntR"/>
    <property type="match status" value="1"/>
</dbReference>
<keyword evidence="1" id="KW-0805">Transcription regulation</keyword>
<comment type="caution">
    <text evidence="5">The sequence shown here is derived from an EMBL/GenBank/DDBJ whole genome shotgun (WGS) entry which is preliminary data.</text>
</comment>
<dbReference type="PANTHER" id="PTHR43537:SF24">
    <property type="entry name" value="GLUCONATE OPERON TRANSCRIPTIONAL REPRESSOR"/>
    <property type="match status" value="1"/>
</dbReference>
<dbReference type="InterPro" id="IPR036390">
    <property type="entry name" value="WH_DNA-bd_sf"/>
</dbReference>
<dbReference type="InterPro" id="IPR036388">
    <property type="entry name" value="WH-like_DNA-bd_sf"/>
</dbReference>
<evidence type="ECO:0000313" key="5">
    <source>
        <dbReference type="EMBL" id="MFK4441046.1"/>
    </source>
</evidence>
<reference evidence="5 6" key="1">
    <citation type="submission" date="2024-11" db="EMBL/GenBank/DDBJ databases">
        <title>Using genomics to understand microbial adaptation to soil warming.</title>
        <authorList>
            <person name="Deangelis K.M. PhD."/>
        </authorList>
    </citation>
    <scope>NUCLEOTIDE SEQUENCE [LARGE SCALE GENOMIC DNA]</scope>
    <source>
        <strain evidence="5 6">GAS97</strain>
    </source>
</reference>
<keyword evidence="2 5" id="KW-0238">DNA-binding</keyword>
<dbReference type="Gene3D" id="1.10.10.10">
    <property type="entry name" value="Winged helix-like DNA-binding domain superfamily/Winged helix DNA-binding domain"/>
    <property type="match status" value="1"/>
</dbReference>
<dbReference type="EMBL" id="JBIYDN010000003">
    <property type="protein sequence ID" value="MFK4441046.1"/>
    <property type="molecule type" value="Genomic_DNA"/>
</dbReference>
<dbReference type="Proteomes" id="UP001620514">
    <property type="component" value="Unassembled WGS sequence"/>
</dbReference>
<evidence type="ECO:0000256" key="1">
    <source>
        <dbReference type="ARBA" id="ARBA00023015"/>
    </source>
</evidence>
<dbReference type="SUPFAM" id="SSF46785">
    <property type="entry name" value="Winged helix' DNA-binding domain"/>
    <property type="match status" value="1"/>
</dbReference>
<sequence>MNQRRRVFRRRLMVIIFGTIRLPYNVDYQHFPRRLSVTLRTKTQAGVLAPKLAIDSVEYAAMQIRDAIVSGRFAPGTRLIEARLTDQLNVSRHPVREALKRLSREGFVEVRPNRGAVVAEINPENILEVYALRSALGTIALRALAADPKLLTGPVLRDVERLARNALRFAKEPDQNASISNHLEFQEAIVKASHLEKTARYFEELTADVVRFNNLLNMSYTDREKDAVERIDALAKALKQHEFEHAEQIWKQSFTLAAERFLARVNDSEREAAKHI</sequence>
<evidence type="ECO:0000313" key="6">
    <source>
        <dbReference type="Proteomes" id="UP001620514"/>
    </source>
</evidence>
<dbReference type="PANTHER" id="PTHR43537">
    <property type="entry name" value="TRANSCRIPTIONAL REGULATOR, GNTR FAMILY"/>
    <property type="match status" value="1"/>
</dbReference>
<name>A0ABW8ME79_9BURK</name>
<dbReference type="Gene3D" id="1.20.120.530">
    <property type="entry name" value="GntR ligand-binding domain-like"/>
    <property type="match status" value="1"/>
</dbReference>
<organism evidence="5 6">
    <name type="scientific">Caballeronia udeis</name>
    <dbReference type="NCBI Taxonomy" id="1232866"/>
    <lineage>
        <taxon>Bacteria</taxon>
        <taxon>Pseudomonadati</taxon>
        <taxon>Pseudomonadota</taxon>
        <taxon>Betaproteobacteria</taxon>
        <taxon>Burkholderiales</taxon>
        <taxon>Burkholderiaceae</taxon>
        <taxon>Caballeronia</taxon>
    </lineage>
</organism>
<dbReference type="SMART" id="SM00345">
    <property type="entry name" value="HTH_GNTR"/>
    <property type="match status" value="1"/>
</dbReference>
<dbReference type="PROSITE" id="PS50949">
    <property type="entry name" value="HTH_GNTR"/>
    <property type="match status" value="1"/>
</dbReference>
<evidence type="ECO:0000256" key="2">
    <source>
        <dbReference type="ARBA" id="ARBA00023125"/>
    </source>
</evidence>
<dbReference type="Pfam" id="PF07729">
    <property type="entry name" value="FCD"/>
    <property type="match status" value="1"/>
</dbReference>
<dbReference type="InterPro" id="IPR011711">
    <property type="entry name" value="GntR_C"/>
</dbReference>
<dbReference type="InterPro" id="IPR008920">
    <property type="entry name" value="TF_FadR/GntR_C"/>
</dbReference>
<dbReference type="RefSeq" id="WP_404604739.1">
    <property type="nucleotide sequence ID" value="NZ_JBIYDN010000003.1"/>
</dbReference>
<accession>A0ABW8ME79</accession>
<protein>
    <submittedName>
        <fullName evidence="5">DNA-binding GntR family transcriptional regulator</fullName>
    </submittedName>
</protein>
<dbReference type="SUPFAM" id="SSF48008">
    <property type="entry name" value="GntR ligand-binding domain-like"/>
    <property type="match status" value="1"/>
</dbReference>
<proteinExistence type="predicted"/>
<dbReference type="GO" id="GO:0003677">
    <property type="term" value="F:DNA binding"/>
    <property type="evidence" value="ECO:0007669"/>
    <property type="project" value="UniProtKB-KW"/>
</dbReference>
<feature type="domain" description="HTH gntR-type" evidence="4">
    <location>
        <begin position="54"/>
        <end position="121"/>
    </location>
</feature>
<dbReference type="Pfam" id="PF00392">
    <property type="entry name" value="GntR"/>
    <property type="match status" value="1"/>
</dbReference>
<keyword evidence="3" id="KW-0804">Transcription</keyword>